<feature type="domain" description="4Fe-4S ferredoxin-type" evidence="7">
    <location>
        <begin position="174"/>
        <end position="201"/>
    </location>
</feature>
<dbReference type="NCBIfam" id="NF038196">
    <property type="entry name" value="ferrodoxin_EFR1"/>
    <property type="match status" value="1"/>
</dbReference>
<dbReference type="EMBL" id="UGPP01000001">
    <property type="protein sequence ID" value="STY71435.1"/>
    <property type="molecule type" value="Genomic_DNA"/>
</dbReference>
<keyword evidence="4" id="KW-0479">Metal-binding</keyword>
<dbReference type="GO" id="GO:0051539">
    <property type="term" value="F:4 iron, 4 sulfur cluster binding"/>
    <property type="evidence" value="ECO:0007669"/>
    <property type="project" value="UniProtKB-KW"/>
</dbReference>
<comment type="cofactor">
    <cofactor evidence="1">
        <name>[4Fe-4S] cluster</name>
        <dbReference type="ChEBI" id="CHEBI:49883"/>
    </cofactor>
</comment>
<dbReference type="AlphaFoldDB" id="A0A378NUD2"/>
<dbReference type="InterPro" id="IPR017900">
    <property type="entry name" value="4Fe4S_Fe_S_CS"/>
</dbReference>
<dbReference type="SUPFAM" id="SSF52218">
    <property type="entry name" value="Flavoproteins"/>
    <property type="match status" value="1"/>
</dbReference>
<evidence type="ECO:0000259" key="7">
    <source>
        <dbReference type="PROSITE" id="PS51379"/>
    </source>
</evidence>
<dbReference type="Pfam" id="PF13187">
    <property type="entry name" value="Fer4_9"/>
    <property type="match status" value="1"/>
</dbReference>
<evidence type="ECO:0000313" key="8">
    <source>
        <dbReference type="EMBL" id="STY71435.1"/>
    </source>
</evidence>
<dbReference type="InterPro" id="IPR017896">
    <property type="entry name" value="4Fe4S_Fe-S-bd"/>
</dbReference>
<gene>
    <name evidence="8" type="ORF">NCTC10571_01591</name>
</gene>
<proteinExistence type="predicted"/>
<dbReference type="Gene3D" id="3.30.70.20">
    <property type="match status" value="1"/>
</dbReference>
<dbReference type="SUPFAM" id="SSF54862">
    <property type="entry name" value="4Fe-4S ferredoxins"/>
    <property type="match status" value="1"/>
</dbReference>
<evidence type="ECO:0000256" key="3">
    <source>
        <dbReference type="ARBA" id="ARBA00022485"/>
    </source>
</evidence>
<protein>
    <submittedName>
        <fullName evidence="8">Uncharacterized Fe-S center protein</fullName>
    </submittedName>
</protein>
<dbReference type="InterPro" id="IPR047964">
    <property type="entry name" value="EFR1-like"/>
</dbReference>
<dbReference type="InterPro" id="IPR029039">
    <property type="entry name" value="Flavoprotein-like_sf"/>
</dbReference>
<dbReference type="RefSeq" id="WP_115151767.1">
    <property type="nucleotide sequence ID" value="NZ_UGPP01000001.1"/>
</dbReference>
<dbReference type="Gene3D" id="3.40.50.360">
    <property type="match status" value="1"/>
</dbReference>
<dbReference type="InterPro" id="IPR050157">
    <property type="entry name" value="PSI_iron-sulfur_center"/>
</dbReference>
<evidence type="ECO:0000256" key="6">
    <source>
        <dbReference type="ARBA" id="ARBA00023014"/>
    </source>
</evidence>
<keyword evidence="5" id="KW-0408">Iron</keyword>
<organism evidence="8 9">
    <name type="scientific">Megamonas hypermegale</name>
    <dbReference type="NCBI Taxonomy" id="158847"/>
    <lineage>
        <taxon>Bacteria</taxon>
        <taxon>Bacillati</taxon>
        <taxon>Bacillota</taxon>
        <taxon>Negativicutes</taxon>
        <taxon>Selenomonadales</taxon>
        <taxon>Selenomonadaceae</taxon>
        <taxon>Megamonas</taxon>
    </lineage>
</organism>
<evidence type="ECO:0000256" key="5">
    <source>
        <dbReference type="ARBA" id="ARBA00023004"/>
    </source>
</evidence>
<comment type="function">
    <text evidence="2">Ferredoxins are iron-sulfur proteins that transfer electrons in a wide variety of metabolic reactions.</text>
</comment>
<dbReference type="Proteomes" id="UP000255234">
    <property type="component" value="Unassembled WGS sequence"/>
</dbReference>
<dbReference type="PANTHER" id="PTHR24960:SF79">
    <property type="entry name" value="PHOTOSYSTEM I IRON-SULFUR CENTER"/>
    <property type="match status" value="1"/>
</dbReference>
<evidence type="ECO:0000256" key="1">
    <source>
        <dbReference type="ARBA" id="ARBA00001966"/>
    </source>
</evidence>
<keyword evidence="6" id="KW-0411">Iron-sulfur</keyword>
<dbReference type="PROSITE" id="PS51379">
    <property type="entry name" value="4FE4S_FER_2"/>
    <property type="match status" value="2"/>
</dbReference>
<name>A0A378NUD2_9FIRM</name>
<evidence type="ECO:0000256" key="2">
    <source>
        <dbReference type="ARBA" id="ARBA00003532"/>
    </source>
</evidence>
<evidence type="ECO:0000313" key="9">
    <source>
        <dbReference type="Proteomes" id="UP000255234"/>
    </source>
</evidence>
<feature type="domain" description="4Fe-4S ferredoxin-type" evidence="7">
    <location>
        <begin position="202"/>
        <end position="232"/>
    </location>
</feature>
<dbReference type="PROSITE" id="PS00198">
    <property type="entry name" value="4FE4S_FER_1"/>
    <property type="match status" value="2"/>
</dbReference>
<evidence type="ECO:0000256" key="4">
    <source>
        <dbReference type="ARBA" id="ARBA00022723"/>
    </source>
</evidence>
<accession>A0A378NUD2</accession>
<keyword evidence="3" id="KW-0004">4Fe-4S</keyword>
<dbReference type="GO" id="GO:0046872">
    <property type="term" value="F:metal ion binding"/>
    <property type="evidence" value="ECO:0007669"/>
    <property type="project" value="UniProtKB-KW"/>
</dbReference>
<dbReference type="PANTHER" id="PTHR24960">
    <property type="entry name" value="PHOTOSYSTEM I IRON-SULFUR CENTER-RELATED"/>
    <property type="match status" value="1"/>
</dbReference>
<reference evidence="8 9" key="1">
    <citation type="submission" date="2018-06" db="EMBL/GenBank/DDBJ databases">
        <authorList>
            <consortium name="Pathogen Informatics"/>
            <person name="Doyle S."/>
        </authorList>
    </citation>
    <scope>NUCLEOTIDE SEQUENCE [LARGE SCALE GENOMIC DNA]</scope>
    <source>
        <strain evidence="8 9">NCTC10571</strain>
    </source>
</reference>
<sequence length="253" mass="29862">MIYYFSGTGNSYQVANLLAYLTQDKMQDISTVKDYKHDDSVMGFVFPVHCYDVLDLMQDFIKKLEIKSDKKIYCYAVVTCGGKVGNTFITMQDLLKAKNIDLAYRNKVYLPDNILSFWGKKYDYNSLNTYKDKVLKIADELNQRKTNNNVLVKKSWWYVIKKYISWLFIKKCLQKKTVKKNCIHCKRCVKLCPTNNIIEEAGKIKFKSNNNCIYCLACIQWCPMQAINFGNYNLKDKQYHHPEVVENELFKRW</sequence>